<sequence>MAPVRFLRAAEPGLDAKVAFLRHPSSYPEATYRVEALETHMSWVFLLDDVVYKLKKPVCYELQDFRSVSARLHFCQEELRLNLRLAPHVYLGLVPLTVERHHLALAGKGRVVDWLVRMWRLPAEQMLDYAIMNRRLRDGDVMRLVERLVAFYLALAPEPVSAERYRDRFLGQLTASSRELSQGREDLPEAHVQALCEAQLAALRALGPLLDERARTGRIVEGHGDLRPEHVYLGTPLAVIDCLEFARELRVADMADELAFLALECERLGAAEAGDAILRSYRLLSGDDPPAPLLHFYQSCRASTRAVIATRHLLDSKFRHSPHWIRRACHYLELAEEHIACACA</sequence>
<dbReference type="PANTHER" id="PTHR43883">
    <property type="entry name" value="SLR0207 PROTEIN"/>
    <property type="match status" value="1"/>
</dbReference>
<protein>
    <recommendedName>
        <fullName evidence="3">Aminoglycoside phosphotransferase domain-containing protein</fullName>
    </recommendedName>
</protein>
<dbReference type="EMBL" id="SPUM01000094">
    <property type="protein sequence ID" value="TFW31304.1"/>
    <property type="molecule type" value="Genomic_DNA"/>
</dbReference>
<proteinExistence type="predicted"/>
<evidence type="ECO:0000313" key="1">
    <source>
        <dbReference type="EMBL" id="TFW31304.1"/>
    </source>
</evidence>
<dbReference type="InterPro" id="IPR011009">
    <property type="entry name" value="Kinase-like_dom_sf"/>
</dbReference>
<dbReference type="PANTHER" id="PTHR43883:SF1">
    <property type="entry name" value="GLUCONOKINASE"/>
    <property type="match status" value="1"/>
</dbReference>
<comment type="caution">
    <text evidence="1">The sequence shown here is derived from an EMBL/GenBank/DDBJ whole genome shotgun (WGS) entry which is preliminary data.</text>
</comment>
<reference evidence="1 2" key="1">
    <citation type="submission" date="2019-03" db="EMBL/GenBank/DDBJ databases">
        <title>Draft genome of Massilia hortus sp. nov., a novel bacterial species of the Oxalobacteraceae family.</title>
        <authorList>
            <person name="Peta V."/>
            <person name="Raths R."/>
            <person name="Bucking H."/>
        </authorList>
    </citation>
    <scope>NUCLEOTIDE SEQUENCE [LARGE SCALE GENOMIC DNA]</scope>
    <source>
        <strain evidence="1 2">ONC3</strain>
    </source>
</reference>
<gene>
    <name evidence="1" type="ORF">E4O92_13960</name>
</gene>
<keyword evidence="2" id="KW-1185">Reference proteome</keyword>
<evidence type="ECO:0000313" key="2">
    <source>
        <dbReference type="Proteomes" id="UP000297258"/>
    </source>
</evidence>
<name>A0A4Y9SX84_9BURK</name>
<dbReference type="AlphaFoldDB" id="A0A4Y9SX84"/>
<accession>A0A4Y9SX84</accession>
<dbReference type="Proteomes" id="UP000297258">
    <property type="component" value="Unassembled WGS sequence"/>
</dbReference>
<evidence type="ECO:0008006" key="3">
    <source>
        <dbReference type="Google" id="ProtNLM"/>
    </source>
</evidence>
<dbReference type="SUPFAM" id="SSF56112">
    <property type="entry name" value="Protein kinase-like (PK-like)"/>
    <property type="match status" value="1"/>
</dbReference>
<dbReference type="OrthoDB" id="9810277at2"/>
<dbReference type="InterPro" id="IPR052732">
    <property type="entry name" value="Cell-binding_unc_protein"/>
</dbReference>
<dbReference type="RefSeq" id="WP_135190345.1">
    <property type="nucleotide sequence ID" value="NZ_SPUM01000094.1"/>
</dbReference>
<organism evidence="1 2">
    <name type="scientific">Massilia horti</name>
    <dbReference type="NCBI Taxonomy" id="2562153"/>
    <lineage>
        <taxon>Bacteria</taxon>
        <taxon>Pseudomonadati</taxon>
        <taxon>Pseudomonadota</taxon>
        <taxon>Betaproteobacteria</taxon>
        <taxon>Burkholderiales</taxon>
        <taxon>Oxalobacteraceae</taxon>
        <taxon>Telluria group</taxon>
        <taxon>Massilia</taxon>
    </lineage>
</organism>